<sequence>MITTNSLLKSLKKQSTQPFRHNPQRLNGSLLALESQEILEDPANLSSKYIPWDEIERKRRLRDWLLHVQHEALQEEDLPPSPSLSLFNEDAEITVEQLDSMFSSFSCYMVFIPPPKELQTSTIDTAAQAGSKPTTLVYQRRPPGSWRASKSSISHYQASR</sequence>
<proteinExistence type="predicted"/>
<accession>A0A843UG30</accession>
<reference evidence="2" key="1">
    <citation type="submission" date="2017-07" db="EMBL/GenBank/DDBJ databases">
        <title>Taro Niue Genome Assembly and Annotation.</title>
        <authorList>
            <person name="Atibalentja N."/>
            <person name="Keating K."/>
            <person name="Fields C.J."/>
        </authorList>
    </citation>
    <scope>NUCLEOTIDE SEQUENCE</scope>
    <source>
        <strain evidence="2">Niue_2</strain>
        <tissue evidence="2">Leaf</tissue>
    </source>
</reference>
<feature type="region of interest" description="Disordered" evidence="1">
    <location>
        <begin position="130"/>
        <end position="160"/>
    </location>
</feature>
<dbReference type="Proteomes" id="UP000652761">
    <property type="component" value="Unassembled WGS sequence"/>
</dbReference>
<gene>
    <name evidence="2" type="ORF">Taro_017379</name>
</gene>
<feature type="region of interest" description="Disordered" evidence="1">
    <location>
        <begin position="1"/>
        <end position="24"/>
    </location>
</feature>
<evidence type="ECO:0000313" key="3">
    <source>
        <dbReference type="Proteomes" id="UP000652761"/>
    </source>
</evidence>
<protein>
    <submittedName>
        <fullName evidence="2">Uncharacterized protein</fullName>
    </submittedName>
</protein>
<keyword evidence="3" id="KW-1185">Reference proteome</keyword>
<dbReference type="EMBL" id="NMUH01000791">
    <property type="protein sequence ID" value="MQL84872.1"/>
    <property type="molecule type" value="Genomic_DNA"/>
</dbReference>
<dbReference type="AlphaFoldDB" id="A0A843UG30"/>
<evidence type="ECO:0000256" key="1">
    <source>
        <dbReference type="SAM" id="MobiDB-lite"/>
    </source>
</evidence>
<organism evidence="2 3">
    <name type="scientific">Colocasia esculenta</name>
    <name type="common">Wild taro</name>
    <name type="synonym">Arum esculentum</name>
    <dbReference type="NCBI Taxonomy" id="4460"/>
    <lineage>
        <taxon>Eukaryota</taxon>
        <taxon>Viridiplantae</taxon>
        <taxon>Streptophyta</taxon>
        <taxon>Embryophyta</taxon>
        <taxon>Tracheophyta</taxon>
        <taxon>Spermatophyta</taxon>
        <taxon>Magnoliopsida</taxon>
        <taxon>Liliopsida</taxon>
        <taxon>Araceae</taxon>
        <taxon>Aroideae</taxon>
        <taxon>Colocasieae</taxon>
        <taxon>Colocasia</taxon>
    </lineage>
</organism>
<feature type="compositionally biased region" description="Polar residues" evidence="1">
    <location>
        <begin position="148"/>
        <end position="160"/>
    </location>
</feature>
<evidence type="ECO:0000313" key="2">
    <source>
        <dbReference type="EMBL" id="MQL84872.1"/>
    </source>
</evidence>
<name>A0A843UG30_COLES</name>
<comment type="caution">
    <text evidence="2">The sequence shown here is derived from an EMBL/GenBank/DDBJ whole genome shotgun (WGS) entry which is preliminary data.</text>
</comment>